<name>A0A1Q6DX96_METT1</name>
<dbReference type="Gene3D" id="3.60.21.10">
    <property type="match status" value="1"/>
</dbReference>
<evidence type="ECO:0000313" key="2">
    <source>
        <dbReference type="EMBL" id="OKY78986.1"/>
    </source>
</evidence>
<keyword evidence="3" id="KW-1185">Reference proteome</keyword>
<evidence type="ECO:0000313" key="3">
    <source>
        <dbReference type="Proteomes" id="UP000185744"/>
    </source>
</evidence>
<dbReference type="PANTHER" id="PTHR39323:SF1">
    <property type="entry name" value="BLR1149 PROTEIN"/>
    <property type="match status" value="1"/>
</dbReference>
<gene>
    <name evidence="2" type="ORF">BTN85_1492</name>
</gene>
<dbReference type="GO" id="GO:0016787">
    <property type="term" value="F:hydrolase activity"/>
    <property type="evidence" value="ECO:0007669"/>
    <property type="project" value="UniProtKB-KW"/>
</dbReference>
<feature type="domain" description="Calcineurin-like phosphoesterase" evidence="1">
    <location>
        <begin position="25"/>
        <end position="145"/>
    </location>
</feature>
<dbReference type="AlphaFoldDB" id="A0A1Q6DX96"/>
<reference evidence="2" key="1">
    <citation type="submission" date="2016-12" db="EMBL/GenBank/DDBJ databases">
        <title>Discovery of methanogenic haloarchaea.</title>
        <authorList>
            <person name="Sorokin D.Y."/>
            <person name="Makarova K.S."/>
            <person name="Abbas B."/>
            <person name="Ferrer M."/>
            <person name="Golyshin P.N."/>
        </authorList>
    </citation>
    <scope>NUCLEOTIDE SEQUENCE [LARGE SCALE GENOMIC DNA]</scope>
    <source>
        <strain evidence="2">HMET1</strain>
    </source>
</reference>
<evidence type="ECO:0000259" key="1">
    <source>
        <dbReference type="Pfam" id="PF00149"/>
    </source>
</evidence>
<accession>A0A1Q6DX96</accession>
<dbReference type="Proteomes" id="UP000185744">
    <property type="component" value="Unassembled WGS sequence"/>
</dbReference>
<dbReference type="PIRSF" id="PIRSF000887">
    <property type="entry name" value="Pesterase_MJ0037"/>
    <property type="match status" value="1"/>
</dbReference>
<dbReference type="CDD" id="cd07391">
    <property type="entry name" value="MPP_PF1019"/>
    <property type="match status" value="1"/>
</dbReference>
<dbReference type="SUPFAM" id="SSF56300">
    <property type="entry name" value="Metallo-dependent phosphatases"/>
    <property type="match status" value="1"/>
</dbReference>
<dbReference type="EMBL" id="MSDW01000001">
    <property type="protein sequence ID" value="OKY78986.1"/>
    <property type="molecule type" value="Genomic_DNA"/>
</dbReference>
<dbReference type="InParanoid" id="A0A1Q6DX96"/>
<dbReference type="PANTHER" id="PTHR39323">
    <property type="entry name" value="BLR1149 PROTEIN"/>
    <property type="match status" value="1"/>
</dbReference>
<dbReference type="InterPro" id="IPR024173">
    <property type="entry name" value="Pesterase_MJ0037-like"/>
</dbReference>
<organism evidence="2 3">
    <name type="scientific">Methanohalarchaeum thermophilum</name>
    <dbReference type="NCBI Taxonomy" id="1903181"/>
    <lineage>
        <taxon>Archaea</taxon>
        <taxon>Methanobacteriati</taxon>
        <taxon>Methanobacteriota</taxon>
        <taxon>Methanonatronarchaeia</taxon>
        <taxon>Methanonatronarchaeales</taxon>
        <taxon>Methanonatronarchaeaceae</taxon>
        <taxon>Candidatus Methanohalarchaeum</taxon>
    </lineage>
</organism>
<dbReference type="STRING" id="1903181.BTN85_1492"/>
<proteinExistence type="predicted"/>
<dbReference type="InterPro" id="IPR004843">
    <property type="entry name" value="Calcineurin-like_PHP"/>
</dbReference>
<dbReference type="InterPro" id="IPR029052">
    <property type="entry name" value="Metallo-depent_PP-like"/>
</dbReference>
<dbReference type="Pfam" id="PF00149">
    <property type="entry name" value="Metallophos"/>
    <property type="match status" value="1"/>
</dbReference>
<protein>
    <submittedName>
        <fullName evidence="2">Phosphohydrolase Icc/MPP superfamily</fullName>
    </submittedName>
</protein>
<comment type="caution">
    <text evidence="2">The sequence shown here is derived from an EMBL/GenBank/DDBJ whole genome shotgun (WGS) entry which is preliminary data.</text>
</comment>
<sequence>MGKIREMRYIKPVAEKPVSILDEKLIISDLHLGIERSLEEEGIRVPNQTDRLKKRINKIIEEIKPEEIILLGDVKNQVPGLSWQERKEIPLLLKFLSEKVNKIRITPGNHDGKIGGLVPDELNEKVCIEDTRGLILDKAAFLHGHTWPKKNVFKKEEILIGHNHPVVSFEDEFERIIDERCWIEAKLKKKPIREKYGEIDWNSPSLIIQPAFNDLTGGISFNSPSDSFLGPFFNSGSVSLKESKIYLLDGTYLGKLGQLNKPERKCER</sequence>